<dbReference type="PANTHER" id="PTHR46564">
    <property type="entry name" value="TRANSPOSASE"/>
    <property type="match status" value="1"/>
</dbReference>
<dbReference type="InterPro" id="IPR036397">
    <property type="entry name" value="RNaseH_sf"/>
</dbReference>
<dbReference type="PANTHER" id="PTHR46564:SF1">
    <property type="entry name" value="TRANSPOSASE"/>
    <property type="match status" value="1"/>
</dbReference>
<protein>
    <recommendedName>
        <fullName evidence="1">Tc1-like transposase DDE domain-containing protein</fullName>
    </recommendedName>
</protein>
<comment type="caution">
    <text evidence="2">The sequence shown here is derived from an EMBL/GenBank/DDBJ whole genome shotgun (WGS) entry which is preliminary data.</text>
</comment>
<evidence type="ECO:0000259" key="1">
    <source>
        <dbReference type="Pfam" id="PF13358"/>
    </source>
</evidence>
<gene>
    <name evidence="2" type="ORF">DYB32_010407</name>
</gene>
<dbReference type="Proteomes" id="UP000285060">
    <property type="component" value="Unassembled WGS sequence"/>
</dbReference>
<feature type="domain" description="Tc1-like transposase DDE" evidence="1">
    <location>
        <begin position="65"/>
        <end position="206"/>
    </location>
</feature>
<evidence type="ECO:0000313" key="3">
    <source>
        <dbReference type="Proteomes" id="UP000285060"/>
    </source>
</evidence>
<dbReference type="AlphaFoldDB" id="A0A3R7A1J8"/>
<name>A0A3R7A1J8_9STRA</name>
<proteinExistence type="predicted"/>
<dbReference type="Gene3D" id="3.30.420.10">
    <property type="entry name" value="Ribonuclease H-like superfamily/Ribonuclease H"/>
    <property type="match status" value="1"/>
</dbReference>
<sequence length="210" mass="23537">MQDRLYVELGINISTSTISRTLYGKLYIVKQVRVEPSTCSNDINKTKRKAFADTLFMQMARGDKIVYYDVTNYNLYSRRTQGRAKVGQRAVAVLPPSKGANLQFKCAVSTTDGLILHRMQRGSIRMEENAEFAKAIYHVVKSLPSFQAEFCGKVVVIVLDNAPAHSQTETRMPGHDDCVLLRLGPYSPMCNPIEGCFSVLKAKIKNFFAS</sequence>
<evidence type="ECO:0000313" key="2">
    <source>
        <dbReference type="EMBL" id="RHY18297.1"/>
    </source>
</evidence>
<accession>A0A3R7A1J8</accession>
<dbReference type="InterPro" id="IPR038717">
    <property type="entry name" value="Tc1-like_DDE_dom"/>
</dbReference>
<dbReference type="GO" id="GO:0003676">
    <property type="term" value="F:nucleic acid binding"/>
    <property type="evidence" value="ECO:0007669"/>
    <property type="project" value="InterPro"/>
</dbReference>
<dbReference type="EMBL" id="QUSY01003230">
    <property type="protein sequence ID" value="RHY18297.1"/>
    <property type="molecule type" value="Genomic_DNA"/>
</dbReference>
<dbReference type="VEuPathDB" id="FungiDB:H310_10343"/>
<dbReference type="Pfam" id="PF13358">
    <property type="entry name" value="DDE_3"/>
    <property type="match status" value="1"/>
</dbReference>
<organism evidence="2 3">
    <name type="scientific">Aphanomyces invadans</name>
    <dbReference type="NCBI Taxonomy" id="157072"/>
    <lineage>
        <taxon>Eukaryota</taxon>
        <taxon>Sar</taxon>
        <taxon>Stramenopiles</taxon>
        <taxon>Oomycota</taxon>
        <taxon>Saprolegniomycetes</taxon>
        <taxon>Saprolegniales</taxon>
        <taxon>Verrucalvaceae</taxon>
        <taxon>Aphanomyces</taxon>
    </lineage>
</organism>
<keyword evidence="3" id="KW-1185">Reference proteome</keyword>
<reference evidence="2 3" key="1">
    <citation type="submission" date="2018-08" db="EMBL/GenBank/DDBJ databases">
        <title>Aphanomyces genome sequencing and annotation.</title>
        <authorList>
            <person name="Minardi D."/>
            <person name="Oidtmann B."/>
            <person name="Van Der Giezen M."/>
            <person name="Studholme D.J."/>
        </authorList>
    </citation>
    <scope>NUCLEOTIDE SEQUENCE [LARGE SCALE GENOMIC DNA]</scope>
    <source>
        <strain evidence="2 3">NJM0002</strain>
    </source>
</reference>